<dbReference type="PANTHER" id="PTHR37540:SF5">
    <property type="entry name" value="TRANSCRIPTION FACTOR DOMAIN-CONTAINING PROTEIN"/>
    <property type="match status" value="1"/>
</dbReference>
<gene>
    <name evidence="2" type="ORF">QBC40DRAFT_347611</name>
</gene>
<dbReference type="Proteomes" id="UP001303160">
    <property type="component" value="Unassembled WGS sequence"/>
</dbReference>
<proteinExistence type="predicted"/>
<evidence type="ECO:0000313" key="3">
    <source>
        <dbReference type="Proteomes" id="UP001303160"/>
    </source>
</evidence>
<dbReference type="AlphaFoldDB" id="A0AAN6XIZ3"/>
<name>A0AAN6XIZ3_9PEZI</name>
<feature type="region of interest" description="Disordered" evidence="1">
    <location>
        <begin position="215"/>
        <end position="237"/>
    </location>
</feature>
<sequence>MSALHYSRISGGLRESDMEETYLYHKLEAMRSVNRKVADPATCTSDGCLSLIAGLALAESGLGDPTAAEAHINGLCTLIDMKRPEEWQHRFYGMLQRVILMAGSYIAAARDPRLESQIIETDDMTLCYSHPYFPRPTSTLLSTTRVQATTLSPFYLTSTPCLEACKSDTEGEVLFNALQRLTALCFSPHESSNRETAALLLSDTESYIASLLFQPDSPSASQNRHSKQRKKKEHPYSQTPPVYFPSLSRAWAAAGYLYSHYILSPLWSHINPLDKTIDPDLLWYLLNTLQEDITKTEEAMKTGSYSSELWIWKVIIGAYAVQISFGSQYKDLAMKEMNTAEVNRELREIFGDLFSPTTTPTQPVLWHEPIYQRALASSSKPQDSSDDSFLNDDDVGLEHGYFNHEEYSHALAPSPLPGDYLH</sequence>
<comment type="caution">
    <text evidence="2">The sequence shown here is derived from an EMBL/GenBank/DDBJ whole genome shotgun (WGS) entry which is preliminary data.</text>
</comment>
<dbReference type="PANTHER" id="PTHR37540">
    <property type="entry name" value="TRANSCRIPTION FACTOR (ACR-2), PUTATIVE-RELATED-RELATED"/>
    <property type="match status" value="1"/>
</dbReference>
<keyword evidence="3" id="KW-1185">Reference proteome</keyword>
<evidence type="ECO:0000256" key="1">
    <source>
        <dbReference type="SAM" id="MobiDB-lite"/>
    </source>
</evidence>
<reference evidence="2" key="2">
    <citation type="submission" date="2023-05" db="EMBL/GenBank/DDBJ databases">
        <authorList>
            <consortium name="Lawrence Berkeley National Laboratory"/>
            <person name="Steindorff A."/>
            <person name="Hensen N."/>
            <person name="Bonometti L."/>
            <person name="Westerberg I."/>
            <person name="Brannstrom I.O."/>
            <person name="Guillou S."/>
            <person name="Cros-Aarteil S."/>
            <person name="Calhoun S."/>
            <person name="Haridas S."/>
            <person name="Kuo A."/>
            <person name="Mondo S."/>
            <person name="Pangilinan J."/>
            <person name="Riley R."/>
            <person name="Labutti K."/>
            <person name="Andreopoulos B."/>
            <person name="Lipzen A."/>
            <person name="Chen C."/>
            <person name="Yanf M."/>
            <person name="Daum C."/>
            <person name="Ng V."/>
            <person name="Clum A."/>
            <person name="Ohm R."/>
            <person name="Martin F."/>
            <person name="Silar P."/>
            <person name="Natvig D."/>
            <person name="Lalanne C."/>
            <person name="Gautier V."/>
            <person name="Ament-Velasquez S.L."/>
            <person name="Kruys A."/>
            <person name="Hutchinson M.I."/>
            <person name="Powell A.J."/>
            <person name="Barry K."/>
            <person name="Miller A.N."/>
            <person name="Grigoriev I.V."/>
            <person name="Debuchy R."/>
            <person name="Gladieux P."/>
            <person name="Thoren M.H."/>
            <person name="Johannesson H."/>
        </authorList>
    </citation>
    <scope>NUCLEOTIDE SEQUENCE</scope>
    <source>
        <strain evidence="2">CBS 315.58</strain>
    </source>
</reference>
<dbReference type="EMBL" id="MU863904">
    <property type="protein sequence ID" value="KAK4201678.1"/>
    <property type="molecule type" value="Genomic_DNA"/>
</dbReference>
<feature type="compositionally biased region" description="Basic residues" evidence="1">
    <location>
        <begin position="224"/>
        <end position="233"/>
    </location>
</feature>
<reference evidence="2" key="1">
    <citation type="journal article" date="2023" name="Mol. Phylogenet. Evol.">
        <title>Genome-scale phylogeny and comparative genomics of the fungal order Sordariales.</title>
        <authorList>
            <person name="Hensen N."/>
            <person name="Bonometti L."/>
            <person name="Westerberg I."/>
            <person name="Brannstrom I.O."/>
            <person name="Guillou S."/>
            <person name="Cros-Aarteil S."/>
            <person name="Calhoun S."/>
            <person name="Haridas S."/>
            <person name="Kuo A."/>
            <person name="Mondo S."/>
            <person name="Pangilinan J."/>
            <person name="Riley R."/>
            <person name="LaButti K."/>
            <person name="Andreopoulos B."/>
            <person name="Lipzen A."/>
            <person name="Chen C."/>
            <person name="Yan M."/>
            <person name="Daum C."/>
            <person name="Ng V."/>
            <person name="Clum A."/>
            <person name="Steindorff A."/>
            <person name="Ohm R.A."/>
            <person name="Martin F."/>
            <person name="Silar P."/>
            <person name="Natvig D.O."/>
            <person name="Lalanne C."/>
            <person name="Gautier V."/>
            <person name="Ament-Velasquez S.L."/>
            <person name="Kruys A."/>
            <person name="Hutchinson M.I."/>
            <person name="Powell A.J."/>
            <person name="Barry K."/>
            <person name="Miller A.N."/>
            <person name="Grigoriev I.V."/>
            <person name="Debuchy R."/>
            <person name="Gladieux P."/>
            <person name="Hiltunen Thoren M."/>
            <person name="Johannesson H."/>
        </authorList>
    </citation>
    <scope>NUCLEOTIDE SEQUENCE</scope>
    <source>
        <strain evidence="2">CBS 315.58</strain>
    </source>
</reference>
<organism evidence="2 3">
    <name type="scientific">Triangularia verruculosa</name>
    <dbReference type="NCBI Taxonomy" id="2587418"/>
    <lineage>
        <taxon>Eukaryota</taxon>
        <taxon>Fungi</taxon>
        <taxon>Dikarya</taxon>
        <taxon>Ascomycota</taxon>
        <taxon>Pezizomycotina</taxon>
        <taxon>Sordariomycetes</taxon>
        <taxon>Sordariomycetidae</taxon>
        <taxon>Sordariales</taxon>
        <taxon>Podosporaceae</taxon>
        <taxon>Triangularia</taxon>
    </lineage>
</organism>
<accession>A0AAN6XIZ3</accession>
<protein>
    <submittedName>
        <fullName evidence="2">Uncharacterized protein</fullName>
    </submittedName>
</protein>
<evidence type="ECO:0000313" key="2">
    <source>
        <dbReference type="EMBL" id="KAK4201678.1"/>
    </source>
</evidence>